<dbReference type="PANTHER" id="PTHR32071">
    <property type="entry name" value="TRANSCRIPTIONAL REGULATORY PROTEIN"/>
    <property type="match status" value="1"/>
</dbReference>
<dbReference type="Pfam" id="PF02954">
    <property type="entry name" value="HTH_8"/>
    <property type="match status" value="1"/>
</dbReference>
<dbReference type="InterPro" id="IPR029016">
    <property type="entry name" value="GAF-like_dom_sf"/>
</dbReference>
<reference evidence="7 8" key="1">
    <citation type="submission" date="2020-04" db="EMBL/GenBank/DDBJ databases">
        <title>Gordonia sp. nov. TBRC 11910.</title>
        <authorList>
            <person name="Suriyachadkun C."/>
        </authorList>
    </citation>
    <scope>NUCLEOTIDE SEQUENCE [LARGE SCALE GENOMIC DNA]</scope>
    <source>
        <strain evidence="7 8">TBRC 11910</strain>
    </source>
</reference>
<organism evidence="7 8">
    <name type="scientific">Gordonia asplenii</name>
    <dbReference type="NCBI Taxonomy" id="2725283"/>
    <lineage>
        <taxon>Bacteria</taxon>
        <taxon>Bacillati</taxon>
        <taxon>Actinomycetota</taxon>
        <taxon>Actinomycetes</taxon>
        <taxon>Mycobacteriales</taxon>
        <taxon>Gordoniaceae</taxon>
        <taxon>Gordonia</taxon>
    </lineage>
</organism>
<gene>
    <name evidence="7" type="ORF">HH308_09285</name>
</gene>
<keyword evidence="2" id="KW-0067">ATP-binding</keyword>
<dbReference type="InterPro" id="IPR058031">
    <property type="entry name" value="AAA_lid_NorR"/>
</dbReference>
<evidence type="ECO:0000256" key="1">
    <source>
        <dbReference type="ARBA" id="ARBA00022741"/>
    </source>
</evidence>
<name>A0A848KTT5_9ACTN</name>
<feature type="domain" description="Sigma-54 factor interaction" evidence="6">
    <location>
        <begin position="332"/>
        <end position="515"/>
    </location>
</feature>
<comment type="caution">
    <text evidence="7">The sequence shown here is derived from an EMBL/GenBank/DDBJ whole genome shotgun (WGS) entry which is preliminary data.</text>
</comment>
<dbReference type="InterPro" id="IPR027417">
    <property type="entry name" value="P-loop_NTPase"/>
</dbReference>
<dbReference type="Proteomes" id="UP000550729">
    <property type="component" value="Unassembled WGS sequence"/>
</dbReference>
<evidence type="ECO:0000313" key="8">
    <source>
        <dbReference type="Proteomes" id="UP000550729"/>
    </source>
</evidence>
<dbReference type="PRINTS" id="PR01590">
    <property type="entry name" value="HTHFIS"/>
</dbReference>
<dbReference type="PANTHER" id="PTHR32071:SF122">
    <property type="entry name" value="SIGMA FACTOR"/>
    <property type="match status" value="1"/>
</dbReference>
<dbReference type="Pfam" id="PF01590">
    <property type="entry name" value="GAF"/>
    <property type="match status" value="1"/>
</dbReference>
<proteinExistence type="predicted"/>
<dbReference type="Gene3D" id="3.30.450.40">
    <property type="match status" value="1"/>
</dbReference>
<dbReference type="InterPro" id="IPR009057">
    <property type="entry name" value="Homeodomain-like_sf"/>
</dbReference>
<dbReference type="EMBL" id="JABBNB010000008">
    <property type="protein sequence ID" value="NMO01407.1"/>
    <property type="molecule type" value="Genomic_DNA"/>
</dbReference>
<dbReference type="GO" id="GO:0006355">
    <property type="term" value="P:regulation of DNA-templated transcription"/>
    <property type="evidence" value="ECO:0007669"/>
    <property type="project" value="InterPro"/>
</dbReference>
<dbReference type="InterPro" id="IPR002078">
    <property type="entry name" value="Sigma_54_int"/>
</dbReference>
<dbReference type="AlphaFoldDB" id="A0A848KTT5"/>
<evidence type="ECO:0000256" key="2">
    <source>
        <dbReference type="ARBA" id="ARBA00022840"/>
    </source>
</evidence>
<dbReference type="GO" id="GO:0005524">
    <property type="term" value="F:ATP binding"/>
    <property type="evidence" value="ECO:0007669"/>
    <property type="project" value="UniProtKB-KW"/>
</dbReference>
<protein>
    <submittedName>
        <fullName evidence="7">GAF domain-containing protein</fullName>
    </submittedName>
</protein>
<evidence type="ECO:0000256" key="3">
    <source>
        <dbReference type="ARBA" id="ARBA00023015"/>
    </source>
</evidence>
<keyword evidence="1" id="KW-0547">Nucleotide-binding</keyword>
<dbReference type="InterPro" id="IPR003018">
    <property type="entry name" value="GAF"/>
</dbReference>
<keyword evidence="4" id="KW-0238">DNA-binding</keyword>
<dbReference type="RefSeq" id="WP_170193920.1">
    <property type="nucleotide sequence ID" value="NZ_JABBNB010000008.1"/>
</dbReference>
<evidence type="ECO:0000259" key="6">
    <source>
        <dbReference type="PROSITE" id="PS50045"/>
    </source>
</evidence>
<dbReference type="SUPFAM" id="SSF52540">
    <property type="entry name" value="P-loop containing nucleoside triphosphate hydrolases"/>
    <property type="match status" value="1"/>
</dbReference>
<dbReference type="Gene3D" id="1.10.8.60">
    <property type="match status" value="1"/>
</dbReference>
<keyword evidence="3" id="KW-0805">Transcription regulation</keyword>
<sequence length="586" mass="63302">MSQPDLSTVRERFLCDHELIGDVRESISLSWRRSKALDIAVERYELPFVREPDLDSPLVEAARPIMRRLADGLADDPISVILTSDDGVVLSRATATNTLTNDLDQVNLAPGFSYSEEYVGTNGIGTTLETRKPTLVVGAEHYRQSLVNLACAGVPIFNPVTGTLAGALDLTGWVEQGGGLMMTLAMSAAKQIEDRLVELSGVNHAALLNAYLASCRRHPGRMILAIGDDIVMTNELMRRSIDSIDQAALLEHAADSLRGASRSLPGASQSIVEVMPSGRTMRLSRLEGNHLDHPMALFSVHVVDDGSAGVSAPALESGALPGLAGRSSSWRLACAELRRSLQSGEWVAAAGENGSGRCAALKAAAEQRRSGYVRTFGPMDLQGEAGLSELEAELDRDGFSVIVREIDALTPATLEALSVLLSDHIDDGWVGVTVSNNSVDTTIDAMILPLFARTVTIPALRFRIEDLAEIVPLMLRQLTRSDDLHLSAAAMRQLSKYGWPGNVGQLRRVLTSLVQRQRSGVVEVEGLPAVCRTFGRHTLSQIEALERDAIVRVLTENDFNKKAAADALGISRATIYRKIKQFGIVT</sequence>
<dbReference type="InterPro" id="IPR002197">
    <property type="entry name" value="HTH_Fis"/>
</dbReference>
<accession>A0A848KTT5</accession>
<dbReference type="SUPFAM" id="SSF46689">
    <property type="entry name" value="Homeodomain-like"/>
    <property type="match status" value="1"/>
</dbReference>
<dbReference type="Pfam" id="PF25601">
    <property type="entry name" value="AAA_lid_14"/>
    <property type="match status" value="1"/>
</dbReference>
<keyword evidence="8" id="KW-1185">Reference proteome</keyword>
<dbReference type="PROSITE" id="PS50045">
    <property type="entry name" value="SIGMA54_INTERACT_4"/>
    <property type="match status" value="1"/>
</dbReference>
<dbReference type="Gene3D" id="1.10.10.60">
    <property type="entry name" value="Homeodomain-like"/>
    <property type="match status" value="1"/>
</dbReference>
<keyword evidence="5" id="KW-0804">Transcription</keyword>
<evidence type="ECO:0000313" key="7">
    <source>
        <dbReference type="EMBL" id="NMO01407.1"/>
    </source>
</evidence>
<dbReference type="GO" id="GO:0043565">
    <property type="term" value="F:sequence-specific DNA binding"/>
    <property type="evidence" value="ECO:0007669"/>
    <property type="project" value="InterPro"/>
</dbReference>
<evidence type="ECO:0000256" key="5">
    <source>
        <dbReference type="ARBA" id="ARBA00023163"/>
    </source>
</evidence>
<evidence type="ECO:0000256" key="4">
    <source>
        <dbReference type="ARBA" id="ARBA00023125"/>
    </source>
</evidence>